<protein>
    <submittedName>
        <fullName evidence="2">Uncharacterized protein</fullName>
    </submittedName>
</protein>
<reference evidence="2" key="2">
    <citation type="submission" date="2023-05" db="EMBL/GenBank/DDBJ databases">
        <authorList>
            <consortium name="Lawrence Berkeley National Laboratory"/>
            <person name="Steindorff A."/>
            <person name="Hensen N."/>
            <person name="Bonometti L."/>
            <person name="Westerberg I."/>
            <person name="Brannstrom I.O."/>
            <person name="Guillou S."/>
            <person name="Cros-Aarteil S."/>
            <person name="Calhoun S."/>
            <person name="Haridas S."/>
            <person name="Kuo A."/>
            <person name="Mondo S."/>
            <person name="Pangilinan J."/>
            <person name="Riley R."/>
            <person name="Labutti K."/>
            <person name="Andreopoulos B."/>
            <person name="Lipzen A."/>
            <person name="Chen C."/>
            <person name="Yanf M."/>
            <person name="Daum C."/>
            <person name="Ng V."/>
            <person name="Clum A."/>
            <person name="Ohm R."/>
            <person name="Martin F."/>
            <person name="Silar P."/>
            <person name="Natvig D."/>
            <person name="Lalanne C."/>
            <person name="Gautier V."/>
            <person name="Ament-Velasquez S.L."/>
            <person name="Kruys A."/>
            <person name="Hutchinson M.I."/>
            <person name="Powell A.J."/>
            <person name="Barry K."/>
            <person name="Miller A.N."/>
            <person name="Grigoriev I.V."/>
            <person name="Debuchy R."/>
            <person name="Gladieux P."/>
            <person name="Thoren M.H."/>
            <person name="Johannesson H."/>
        </authorList>
    </citation>
    <scope>NUCLEOTIDE SEQUENCE</scope>
    <source>
        <strain evidence="2">CBS 757.83</strain>
    </source>
</reference>
<dbReference type="EMBL" id="MU863625">
    <property type="protein sequence ID" value="KAK4105658.1"/>
    <property type="molecule type" value="Genomic_DNA"/>
</dbReference>
<sequence>MCRYNPSQGKTCVLFFVFVVVLVIATLASAPLALARARLDRVRLGFWPIPSGSPKRSCFLTKRTQLVGTVNPNPDPSHDAPFVLMNHTVVLQRPPCEW</sequence>
<organism evidence="2 3">
    <name type="scientific">Parathielavia hyrcaniae</name>
    <dbReference type="NCBI Taxonomy" id="113614"/>
    <lineage>
        <taxon>Eukaryota</taxon>
        <taxon>Fungi</taxon>
        <taxon>Dikarya</taxon>
        <taxon>Ascomycota</taxon>
        <taxon>Pezizomycotina</taxon>
        <taxon>Sordariomycetes</taxon>
        <taxon>Sordariomycetidae</taxon>
        <taxon>Sordariales</taxon>
        <taxon>Chaetomiaceae</taxon>
        <taxon>Parathielavia</taxon>
    </lineage>
</organism>
<name>A0AAN6T5N3_9PEZI</name>
<keyword evidence="1" id="KW-0812">Transmembrane</keyword>
<dbReference type="Proteomes" id="UP001305647">
    <property type="component" value="Unassembled WGS sequence"/>
</dbReference>
<evidence type="ECO:0000313" key="2">
    <source>
        <dbReference type="EMBL" id="KAK4105658.1"/>
    </source>
</evidence>
<accession>A0AAN6T5N3</accession>
<feature type="transmembrane region" description="Helical" evidence="1">
    <location>
        <begin position="13"/>
        <end position="34"/>
    </location>
</feature>
<keyword evidence="3" id="KW-1185">Reference proteome</keyword>
<dbReference type="AlphaFoldDB" id="A0AAN6T5N3"/>
<reference evidence="2" key="1">
    <citation type="journal article" date="2023" name="Mol. Phylogenet. Evol.">
        <title>Genome-scale phylogeny and comparative genomics of the fungal order Sordariales.</title>
        <authorList>
            <person name="Hensen N."/>
            <person name="Bonometti L."/>
            <person name="Westerberg I."/>
            <person name="Brannstrom I.O."/>
            <person name="Guillou S."/>
            <person name="Cros-Aarteil S."/>
            <person name="Calhoun S."/>
            <person name="Haridas S."/>
            <person name="Kuo A."/>
            <person name="Mondo S."/>
            <person name="Pangilinan J."/>
            <person name="Riley R."/>
            <person name="LaButti K."/>
            <person name="Andreopoulos B."/>
            <person name="Lipzen A."/>
            <person name="Chen C."/>
            <person name="Yan M."/>
            <person name="Daum C."/>
            <person name="Ng V."/>
            <person name="Clum A."/>
            <person name="Steindorff A."/>
            <person name="Ohm R.A."/>
            <person name="Martin F."/>
            <person name="Silar P."/>
            <person name="Natvig D.O."/>
            <person name="Lalanne C."/>
            <person name="Gautier V."/>
            <person name="Ament-Velasquez S.L."/>
            <person name="Kruys A."/>
            <person name="Hutchinson M.I."/>
            <person name="Powell A.J."/>
            <person name="Barry K."/>
            <person name="Miller A.N."/>
            <person name="Grigoriev I.V."/>
            <person name="Debuchy R."/>
            <person name="Gladieux P."/>
            <person name="Hiltunen Thoren M."/>
            <person name="Johannesson H."/>
        </authorList>
    </citation>
    <scope>NUCLEOTIDE SEQUENCE</scope>
    <source>
        <strain evidence="2">CBS 757.83</strain>
    </source>
</reference>
<evidence type="ECO:0000313" key="3">
    <source>
        <dbReference type="Proteomes" id="UP001305647"/>
    </source>
</evidence>
<gene>
    <name evidence="2" type="ORF">N658DRAFT_127296</name>
</gene>
<keyword evidence="1" id="KW-0472">Membrane</keyword>
<keyword evidence="1" id="KW-1133">Transmembrane helix</keyword>
<proteinExistence type="predicted"/>
<comment type="caution">
    <text evidence="2">The sequence shown here is derived from an EMBL/GenBank/DDBJ whole genome shotgun (WGS) entry which is preliminary data.</text>
</comment>
<evidence type="ECO:0000256" key="1">
    <source>
        <dbReference type="SAM" id="Phobius"/>
    </source>
</evidence>